<proteinExistence type="predicted"/>
<evidence type="ECO:0008006" key="3">
    <source>
        <dbReference type="Google" id="ProtNLM"/>
    </source>
</evidence>
<dbReference type="Proteomes" id="UP000051373">
    <property type="component" value="Unassembled WGS sequence"/>
</dbReference>
<dbReference type="AlphaFoldDB" id="A0A0S8FQQ7"/>
<name>A0A0S8FQQ7_UNCW3</name>
<gene>
    <name evidence="1" type="ORF">AMJ83_08580</name>
</gene>
<accession>A0A0S8FQQ7</accession>
<reference evidence="1 2" key="1">
    <citation type="journal article" date="2015" name="Microbiome">
        <title>Genomic resolution of linkages in carbon, nitrogen, and sulfur cycling among widespread estuary sediment bacteria.</title>
        <authorList>
            <person name="Baker B.J."/>
            <person name="Lazar C.S."/>
            <person name="Teske A.P."/>
            <person name="Dick G.J."/>
        </authorList>
    </citation>
    <scope>NUCLEOTIDE SEQUENCE [LARGE SCALE GENOMIC DNA]</scope>
    <source>
        <strain evidence="1">SM23_42</strain>
    </source>
</reference>
<organism evidence="1 2">
    <name type="scientific">candidate division WOR_3 bacterium SM23_42</name>
    <dbReference type="NCBI Taxonomy" id="1703779"/>
    <lineage>
        <taxon>Bacteria</taxon>
        <taxon>Bacteria division WOR-3</taxon>
    </lineage>
</organism>
<dbReference type="STRING" id="1703779.AMJ83_08580"/>
<protein>
    <recommendedName>
        <fullName evidence="3">Gingipain propeptide domain-containing protein</fullName>
    </recommendedName>
</protein>
<sequence length="71" mass="7852">MKRFLMLWFCAILPLVAGTITRTISFSPQDLVLSEVDDYDVVEIRGHSVLLKAGAPRVPRVMEKLVIPAGA</sequence>
<comment type="caution">
    <text evidence="1">The sequence shown here is derived from an EMBL/GenBank/DDBJ whole genome shotgun (WGS) entry which is preliminary data.</text>
</comment>
<feature type="non-terminal residue" evidence="1">
    <location>
        <position position="71"/>
    </location>
</feature>
<evidence type="ECO:0000313" key="2">
    <source>
        <dbReference type="Proteomes" id="UP000051373"/>
    </source>
</evidence>
<dbReference type="EMBL" id="LJUJ01000020">
    <property type="protein sequence ID" value="KPK63031.1"/>
    <property type="molecule type" value="Genomic_DNA"/>
</dbReference>
<evidence type="ECO:0000313" key="1">
    <source>
        <dbReference type="EMBL" id="KPK63031.1"/>
    </source>
</evidence>